<gene>
    <name evidence="1" type="ORF">Vadar_023793</name>
</gene>
<accession>A0ACB7X366</accession>
<dbReference type="Proteomes" id="UP000828048">
    <property type="component" value="Chromosome 2"/>
</dbReference>
<evidence type="ECO:0000313" key="1">
    <source>
        <dbReference type="EMBL" id="KAH7835201.1"/>
    </source>
</evidence>
<evidence type="ECO:0000313" key="2">
    <source>
        <dbReference type="Proteomes" id="UP000828048"/>
    </source>
</evidence>
<proteinExistence type="predicted"/>
<dbReference type="EMBL" id="CM037152">
    <property type="protein sequence ID" value="KAH7835201.1"/>
    <property type="molecule type" value="Genomic_DNA"/>
</dbReference>
<sequence>MGIAVALLTVFFAAAIASTPVESFTCSGTSGTTCNGLVGYVPSNTTTLSNITTLFGIQNDLRSLLGANNFPLNTSPNQSVSPQQTIRITFPCTCNNGTGYPVNPPVYTVVSGDTLSHIAEVVFSGLVTYQQIQVFNNVKDASMIVPGQELKIPLPCSCDEVGGERVVHYGYAVESGNTVQGIAQEFNTTEATLLSLNGLNSPKDLLADVPLDVPLKACTTMVGNNSLDYPLLVANDTYIFTAGNCVMCSCNAANNWTLQCEPSQAQSTIWTTCPSLQCQGEQSLYIGNTTTSSCNRTTCAYAGYTNQTIFTTLTSLSTCPVSGSPPPSNNAPPAASDGNINAPKFLLKGWSWSFILMFIHLVLLYLHLVQ</sequence>
<name>A0ACB7X366_9ERIC</name>
<keyword evidence="2" id="KW-1185">Reference proteome</keyword>
<comment type="caution">
    <text evidence="1">The sequence shown here is derived from an EMBL/GenBank/DDBJ whole genome shotgun (WGS) entry which is preliminary data.</text>
</comment>
<organism evidence="1 2">
    <name type="scientific">Vaccinium darrowii</name>
    <dbReference type="NCBI Taxonomy" id="229202"/>
    <lineage>
        <taxon>Eukaryota</taxon>
        <taxon>Viridiplantae</taxon>
        <taxon>Streptophyta</taxon>
        <taxon>Embryophyta</taxon>
        <taxon>Tracheophyta</taxon>
        <taxon>Spermatophyta</taxon>
        <taxon>Magnoliopsida</taxon>
        <taxon>eudicotyledons</taxon>
        <taxon>Gunneridae</taxon>
        <taxon>Pentapetalae</taxon>
        <taxon>asterids</taxon>
        <taxon>Ericales</taxon>
        <taxon>Ericaceae</taxon>
        <taxon>Vaccinioideae</taxon>
        <taxon>Vaccinieae</taxon>
        <taxon>Vaccinium</taxon>
    </lineage>
</organism>
<protein>
    <submittedName>
        <fullName evidence="1">Uncharacterized protein</fullName>
    </submittedName>
</protein>
<reference evidence="1 2" key="1">
    <citation type="journal article" date="2021" name="Hortic Res">
        <title>High-quality reference genome and annotation aids understanding of berry development for evergreen blueberry (Vaccinium darrowii).</title>
        <authorList>
            <person name="Yu J."/>
            <person name="Hulse-Kemp A.M."/>
            <person name="Babiker E."/>
            <person name="Staton M."/>
        </authorList>
    </citation>
    <scope>NUCLEOTIDE SEQUENCE [LARGE SCALE GENOMIC DNA]</scope>
    <source>
        <strain evidence="2">cv. NJ 8807/NJ 8810</strain>
        <tissue evidence="1">Young leaf</tissue>
    </source>
</reference>